<name>A0A2M6XTN0_9BACT</name>
<comment type="caution">
    <text evidence="1">The sequence shown here is derived from an EMBL/GenBank/DDBJ whole genome shotgun (WGS) entry which is preliminary data.</text>
</comment>
<protein>
    <submittedName>
        <fullName evidence="1">Uncharacterized protein</fullName>
    </submittedName>
</protein>
<dbReference type="EMBL" id="PEXX01000002">
    <property type="protein sequence ID" value="PIU11013.1"/>
    <property type="molecule type" value="Genomic_DNA"/>
</dbReference>
<evidence type="ECO:0000313" key="1">
    <source>
        <dbReference type="EMBL" id="PIU11013.1"/>
    </source>
</evidence>
<dbReference type="AlphaFoldDB" id="A0A2M6XTN0"/>
<evidence type="ECO:0000313" key="2">
    <source>
        <dbReference type="Proteomes" id="UP000230586"/>
    </source>
</evidence>
<sequence length="670" mass="76565">MEYLIRNKKSDSDKKIKTKMSDYKDYNINNKYNKKNFDKSSLVDGEFFLLREISGKCSYSQEYLSLLARRGELKAEKFGRNWYTTMDWLREYIDCHPAEKKGNFKGLIAADSKYKKFVAESEWNKSVDAAVKNTLASFTERFNFQVMHVNKFFEQAFSRLKSIFVLHKKIGDTRASDGSPEVAARRQILISNYIEEYLNRIRNMNLGLQIENCFPLFSRINQTKKLLRHYPFNTGLNKYIMLNALEIVESRIDRVGINFFELLTRLAKDKMAQIFFEITICVRSFFRSPMFVARYFEIIPLARKFRVGFATLLIFFLAGTIIISQVDHKFTSGVYDNTSFVVKNAVYNSERIFINTGEAVINKIVKLDSQNLNSVVRETRSKVAGAATNDLSNMILDKSFSWLNSIAKVKERVLHSNDKNIQTEEIGRARADFRILLEKIDYAASRQDNFIYKTYGNFAEYVALNLLLEMTGFPRINSNSREAVIAAGENADALNLGFKNYLDSFVDPGLMILFDKTAKYTRLEKLIVSAFGTTSELVGVAGEYINNLFDKTKNNLGNGYLALLDTLNLQISYTSNDGYRRLPVGKADDPLKLQQGAIDIDDSGLAVVPLKKDEGERTKLVEQIKNSFSDEVEVVPDEDTASGIIKPIDSEISFAEYIYVVVPINSEVKN</sequence>
<dbReference type="Proteomes" id="UP000230586">
    <property type="component" value="Unassembled WGS sequence"/>
</dbReference>
<proteinExistence type="predicted"/>
<gene>
    <name evidence="1" type="ORF">COT27_00110</name>
</gene>
<accession>A0A2M6XTN0</accession>
<organism evidence="1 2">
    <name type="scientific">Candidatus Kuenenbacteria bacterium CG08_land_8_20_14_0_20_37_23</name>
    <dbReference type="NCBI Taxonomy" id="1974617"/>
    <lineage>
        <taxon>Bacteria</taxon>
        <taxon>Candidatus Kueneniibacteriota</taxon>
    </lineage>
</organism>
<reference evidence="2" key="1">
    <citation type="submission" date="2017-09" db="EMBL/GenBank/DDBJ databases">
        <title>Depth-based differentiation of microbial function through sediment-hosted aquifers and enrichment of novel symbionts in the deep terrestrial subsurface.</title>
        <authorList>
            <person name="Probst A.J."/>
            <person name="Ladd B."/>
            <person name="Jarett J.K."/>
            <person name="Geller-Mcgrath D.E."/>
            <person name="Sieber C.M.K."/>
            <person name="Emerson J.B."/>
            <person name="Anantharaman K."/>
            <person name="Thomas B.C."/>
            <person name="Malmstrom R."/>
            <person name="Stieglmeier M."/>
            <person name="Klingl A."/>
            <person name="Woyke T."/>
            <person name="Ryan C.M."/>
            <person name="Banfield J.F."/>
        </authorList>
    </citation>
    <scope>NUCLEOTIDE SEQUENCE [LARGE SCALE GENOMIC DNA]</scope>
</reference>